<dbReference type="PROSITE" id="PS50405">
    <property type="entry name" value="GST_CTER"/>
    <property type="match status" value="1"/>
</dbReference>
<dbReference type="AlphaFoldDB" id="A0A844W7I1"/>
<name>A0A844W7I1_9RHOB</name>
<keyword evidence="4" id="KW-1185">Reference proteome</keyword>
<dbReference type="Pfam" id="PF13417">
    <property type="entry name" value="GST_N_3"/>
    <property type="match status" value="1"/>
</dbReference>
<evidence type="ECO:0000259" key="2">
    <source>
        <dbReference type="PROSITE" id="PS50405"/>
    </source>
</evidence>
<dbReference type="InterPro" id="IPR004045">
    <property type="entry name" value="Glutathione_S-Trfase_N"/>
</dbReference>
<sequence length="215" mass="23338">MTGLTLHGFRPSVYVRVARLALHLRGLDYTLVEVDPFQPGAAAHNPHPMNRIPVLDHDGFRLFETRAILTYLDRAFPGAPLLPGDPQAAARAMQVQGIVDAYGYWPMVRQVYVAEAQARDTGAPRDDGMLAEGLAAAAPVLRMLEKIAAEGRVLAGDAPSLADLHLAPMMAYFTIPPEGAEALTAHPALARWWAWMSARPEMTATVPGADQPRKT</sequence>
<dbReference type="CDD" id="cd00299">
    <property type="entry name" value="GST_C_family"/>
    <property type="match status" value="1"/>
</dbReference>
<dbReference type="Pfam" id="PF00043">
    <property type="entry name" value="GST_C"/>
    <property type="match status" value="1"/>
</dbReference>
<reference evidence="3 4" key="1">
    <citation type="submission" date="2019-11" db="EMBL/GenBank/DDBJ databases">
        <title>Pseudooceanicola pacifica sp. nov., isolated from deep-sea sediment of the Pacific Ocean.</title>
        <authorList>
            <person name="Lyu L."/>
        </authorList>
    </citation>
    <scope>NUCLEOTIDE SEQUENCE [LARGE SCALE GENOMIC DNA]</scope>
    <source>
        <strain evidence="3 4">216_PA32_1</strain>
    </source>
</reference>
<protein>
    <submittedName>
        <fullName evidence="3">Glutathione S-transferase family protein</fullName>
    </submittedName>
</protein>
<dbReference type="GO" id="GO:0006749">
    <property type="term" value="P:glutathione metabolic process"/>
    <property type="evidence" value="ECO:0007669"/>
    <property type="project" value="TreeGrafter"/>
</dbReference>
<dbReference type="PROSITE" id="PS50404">
    <property type="entry name" value="GST_NTER"/>
    <property type="match status" value="1"/>
</dbReference>
<accession>A0A844W7I1</accession>
<dbReference type="InterPro" id="IPR040079">
    <property type="entry name" value="Glutathione_S-Trfase"/>
</dbReference>
<dbReference type="InterPro" id="IPR036249">
    <property type="entry name" value="Thioredoxin-like_sf"/>
</dbReference>
<dbReference type="InterPro" id="IPR004046">
    <property type="entry name" value="GST_C"/>
</dbReference>
<dbReference type="PANTHER" id="PTHR42673">
    <property type="entry name" value="MALEYLACETOACETATE ISOMERASE"/>
    <property type="match status" value="1"/>
</dbReference>
<keyword evidence="3" id="KW-0808">Transferase</keyword>
<dbReference type="GO" id="GO:0004364">
    <property type="term" value="F:glutathione transferase activity"/>
    <property type="evidence" value="ECO:0007669"/>
    <property type="project" value="TreeGrafter"/>
</dbReference>
<comment type="caution">
    <text evidence="3">The sequence shown here is derived from an EMBL/GenBank/DDBJ whole genome shotgun (WGS) entry which is preliminary data.</text>
</comment>
<dbReference type="RefSeq" id="WP_160380810.1">
    <property type="nucleotide sequence ID" value="NZ_WNXQ01000001.1"/>
</dbReference>
<dbReference type="InterPro" id="IPR036282">
    <property type="entry name" value="Glutathione-S-Trfase_C_sf"/>
</dbReference>
<dbReference type="Proteomes" id="UP000443843">
    <property type="component" value="Unassembled WGS sequence"/>
</dbReference>
<dbReference type="Gene3D" id="1.20.1050.10">
    <property type="match status" value="1"/>
</dbReference>
<dbReference type="EMBL" id="WNXQ01000001">
    <property type="protein sequence ID" value="MWB76673.1"/>
    <property type="molecule type" value="Genomic_DNA"/>
</dbReference>
<evidence type="ECO:0000259" key="1">
    <source>
        <dbReference type="PROSITE" id="PS50404"/>
    </source>
</evidence>
<dbReference type="SUPFAM" id="SSF52833">
    <property type="entry name" value="Thioredoxin-like"/>
    <property type="match status" value="1"/>
</dbReference>
<dbReference type="SFLD" id="SFLDG00358">
    <property type="entry name" value="Main_(cytGST)"/>
    <property type="match status" value="1"/>
</dbReference>
<dbReference type="SFLD" id="SFLDS00019">
    <property type="entry name" value="Glutathione_Transferase_(cytos"/>
    <property type="match status" value="1"/>
</dbReference>
<evidence type="ECO:0000313" key="4">
    <source>
        <dbReference type="Proteomes" id="UP000443843"/>
    </source>
</evidence>
<feature type="domain" description="GST N-terminal" evidence="1">
    <location>
        <begin position="2"/>
        <end position="80"/>
    </location>
</feature>
<dbReference type="Gene3D" id="3.40.30.10">
    <property type="entry name" value="Glutaredoxin"/>
    <property type="match status" value="1"/>
</dbReference>
<gene>
    <name evidence="3" type="ORF">GLS40_01400</name>
</gene>
<proteinExistence type="predicted"/>
<evidence type="ECO:0000313" key="3">
    <source>
        <dbReference type="EMBL" id="MWB76673.1"/>
    </source>
</evidence>
<feature type="domain" description="GST C-terminal" evidence="2">
    <location>
        <begin position="85"/>
        <end position="215"/>
    </location>
</feature>
<dbReference type="InterPro" id="IPR010987">
    <property type="entry name" value="Glutathione-S-Trfase_C-like"/>
</dbReference>
<dbReference type="PANTHER" id="PTHR42673:SF4">
    <property type="entry name" value="MALEYLACETOACETATE ISOMERASE"/>
    <property type="match status" value="1"/>
</dbReference>
<organism evidence="3 4">
    <name type="scientific">Pseudooceanicola pacificus</name>
    <dbReference type="NCBI Taxonomy" id="2676438"/>
    <lineage>
        <taxon>Bacteria</taxon>
        <taxon>Pseudomonadati</taxon>
        <taxon>Pseudomonadota</taxon>
        <taxon>Alphaproteobacteria</taxon>
        <taxon>Rhodobacterales</taxon>
        <taxon>Paracoccaceae</taxon>
        <taxon>Pseudooceanicola</taxon>
    </lineage>
</organism>
<dbReference type="SUPFAM" id="SSF47616">
    <property type="entry name" value="GST C-terminal domain-like"/>
    <property type="match status" value="1"/>
</dbReference>
<dbReference type="GO" id="GO:0016034">
    <property type="term" value="F:maleylacetoacetate isomerase activity"/>
    <property type="evidence" value="ECO:0007669"/>
    <property type="project" value="TreeGrafter"/>
</dbReference>
<dbReference type="GO" id="GO:0006559">
    <property type="term" value="P:L-phenylalanine catabolic process"/>
    <property type="evidence" value="ECO:0007669"/>
    <property type="project" value="TreeGrafter"/>
</dbReference>